<feature type="region of interest" description="Disordered" evidence="1">
    <location>
        <begin position="66"/>
        <end position="94"/>
    </location>
</feature>
<evidence type="ECO:0000313" key="2">
    <source>
        <dbReference type="EMBL" id="CAH1721289.1"/>
    </source>
</evidence>
<proteinExistence type="predicted"/>
<keyword evidence="3" id="KW-1185">Reference proteome</keyword>
<name>A0A9P0IXS2_9DIPT</name>
<gene>
    <name evidence="2" type="ORF">CHIRRI_LOCUS7890</name>
</gene>
<dbReference type="EMBL" id="OU895878">
    <property type="protein sequence ID" value="CAH1721289.1"/>
    <property type="molecule type" value="Genomic_DNA"/>
</dbReference>
<accession>A0A9P0IXS2</accession>
<reference evidence="2" key="2">
    <citation type="submission" date="2022-10" db="EMBL/GenBank/DDBJ databases">
        <authorList>
            <consortium name="ENA_rothamsted_submissions"/>
            <consortium name="culmorum"/>
            <person name="King R."/>
        </authorList>
    </citation>
    <scope>NUCLEOTIDE SEQUENCE</scope>
</reference>
<evidence type="ECO:0000256" key="1">
    <source>
        <dbReference type="SAM" id="MobiDB-lite"/>
    </source>
</evidence>
<reference evidence="2" key="1">
    <citation type="submission" date="2022-01" db="EMBL/GenBank/DDBJ databases">
        <authorList>
            <person name="King R."/>
        </authorList>
    </citation>
    <scope>NUCLEOTIDE SEQUENCE</scope>
</reference>
<sequence length="190" mass="22968">MSDSNKDNEHDIENILNQFSEQDIIRNLLFESLKREKELKRLLNEQLIINDKLKIELEIEKRKTSIKVESSSDESEKSYENRQKIEEAHPSEEDLKDTFGTNSGLLMQYKYDDLRESYTRCVKKLNKKNKQLKKILQDAEYQRFLNIQLKSDNENLHEKIKKICHRYFMLMDRRCEEVRNLKLYTLIAKY</sequence>
<organism evidence="2 3">
    <name type="scientific">Chironomus riparius</name>
    <dbReference type="NCBI Taxonomy" id="315576"/>
    <lineage>
        <taxon>Eukaryota</taxon>
        <taxon>Metazoa</taxon>
        <taxon>Ecdysozoa</taxon>
        <taxon>Arthropoda</taxon>
        <taxon>Hexapoda</taxon>
        <taxon>Insecta</taxon>
        <taxon>Pterygota</taxon>
        <taxon>Neoptera</taxon>
        <taxon>Endopterygota</taxon>
        <taxon>Diptera</taxon>
        <taxon>Nematocera</taxon>
        <taxon>Chironomoidea</taxon>
        <taxon>Chironomidae</taxon>
        <taxon>Chironominae</taxon>
        <taxon>Chironomus</taxon>
    </lineage>
</organism>
<evidence type="ECO:0000313" key="3">
    <source>
        <dbReference type="Proteomes" id="UP001153620"/>
    </source>
</evidence>
<dbReference type="AlphaFoldDB" id="A0A9P0IXS2"/>
<protein>
    <submittedName>
        <fullName evidence="2">Uncharacterized protein</fullName>
    </submittedName>
</protein>
<dbReference type="Proteomes" id="UP001153620">
    <property type="component" value="Chromosome 2"/>
</dbReference>
<feature type="compositionally biased region" description="Basic and acidic residues" evidence="1">
    <location>
        <begin position="74"/>
        <end position="94"/>
    </location>
</feature>